<protein>
    <submittedName>
        <fullName evidence="1">Uncharacterized protein</fullName>
    </submittedName>
</protein>
<accession>A0A9P5CB61</accession>
<dbReference type="EMBL" id="QLNT01000019">
    <property type="protein sequence ID" value="KAF3063415.1"/>
    <property type="molecule type" value="Genomic_DNA"/>
</dbReference>
<dbReference type="AlphaFoldDB" id="A0A9P5CB61"/>
<dbReference type="Proteomes" id="UP000801864">
    <property type="component" value="Unassembled WGS sequence"/>
</dbReference>
<evidence type="ECO:0000313" key="2">
    <source>
        <dbReference type="Proteomes" id="UP000801864"/>
    </source>
</evidence>
<evidence type="ECO:0000313" key="1">
    <source>
        <dbReference type="EMBL" id="KAF3063415.1"/>
    </source>
</evidence>
<proteinExistence type="predicted"/>
<organism evidence="1 2">
    <name type="scientific">Trichoderma lentiforme</name>
    <dbReference type="NCBI Taxonomy" id="1567552"/>
    <lineage>
        <taxon>Eukaryota</taxon>
        <taxon>Fungi</taxon>
        <taxon>Dikarya</taxon>
        <taxon>Ascomycota</taxon>
        <taxon>Pezizomycotina</taxon>
        <taxon>Sordariomycetes</taxon>
        <taxon>Hypocreomycetidae</taxon>
        <taxon>Hypocreales</taxon>
        <taxon>Hypocreaceae</taxon>
        <taxon>Trichoderma</taxon>
    </lineage>
</organism>
<sequence>MSSRSSDLKPPPSDVPRYLYTKSYGANSTYNHAGGLCIIASGVPKLECEHKYPTAIHERLPLHHFNNLARITSALSGRKTQILKQPPARYLSAECCLA</sequence>
<comment type="caution">
    <text evidence="1">The sequence shown here is derived from an EMBL/GenBank/DDBJ whole genome shotgun (WGS) entry which is preliminary data.</text>
</comment>
<name>A0A9P5CB61_9HYPO</name>
<reference evidence="1 2" key="1">
    <citation type="submission" date="2018-06" db="EMBL/GenBank/DDBJ databases">
        <title>Genome analysis of cellulolytic fungus Trichoderma lentiforme CFAM-422.</title>
        <authorList>
            <person name="Steindorff A.S."/>
            <person name="Formighieri E.F."/>
            <person name="Midorikawa G.E.O."/>
            <person name="Tamietti M.S."/>
            <person name="Ramos E.Z."/>
            <person name="Silva A.S."/>
            <person name="Bon E.P.S."/>
            <person name="Mendes T.D."/>
            <person name="Damaso M.C.T."/>
            <person name="Favaro L.C.L."/>
        </authorList>
    </citation>
    <scope>NUCLEOTIDE SEQUENCE [LARGE SCALE GENOMIC DNA]</scope>
    <source>
        <strain evidence="1 2">CFAM-422</strain>
    </source>
</reference>
<gene>
    <name evidence="1" type="ORF">CFAM422_010184</name>
</gene>
<keyword evidence="2" id="KW-1185">Reference proteome</keyword>